<feature type="transmembrane region" description="Helical" evidence="1">
    <location>
        <begin position="203"/>
        <end position="221"/>
    </location>
</feature>
<keyword evidence="1" id="KW-1133">Transmembrane helix</keyword>
<dbReference type="Proteomes" id="UP000432350">
    <property type="component" value="Unassembled WGS sequence"/>
</dbReference>
<accession>A0A2X2K2T5</accession>
<dbReference type="EMBL" id="CABWMV010000027">
    <property type="protein sequence ID" value="VXD07176.1"/>
    <property type="molecule type" value="Genomic_DNA"/>
</dbReference>
<feature type="transmembrane region" description="Helical" evidence="1">
    <location>
        <begin position="174"/>
        <end position="196"/>
    </location>
</feature>
<dbReference type="AlphaFoldDB" id="A0A2X2K2T5"/>
<evidence type="ECO:0000313" key="5">
    <source>
        <dbReference type="Proteomes" id="UP000432350"/>
    </source>
</evidence>
<proteinExistence type="predicted"/>
<dbReference type="PANTHER" id="PTHR33802:SF1">
    <property type="entry name" value="XK-RELATED PROTEIN"/>
    <property type="match status" value="1"/>
</dbReference>
<feature type="transmembrane region" description="Helical" evidence="1">
    <location>
        <begin position="48"/>
        <end position="69"/>
    </location>
</feature>
<protein>
    <recommendedName>
        <fullName evidence="6">Tryptophan-rich sensory protein</fullName>
    </recommendedName>
</protein>
<accession>A0A654DMI1</accession>
<feature type="transmembrane region" description="Helical" evidence="1">
    <location>
        <begin position="81"/>
        <end position="101"/>
    </location>
</feature>
<gene>
    <name evidence="2" type="ORF">NCTC11343_05280</name>
    <name evidence="3" type="ORF">SPHINGO8BC_80088</name>
</gene>
<dbReference type="Gene3D" id="1.20.1260.100">
    <property type="entry name" value="TspO/MBR protein"/>
    <property type="match status" value="1"/>
</dbReference>
<organism evidence="2 4">
    <name type="scientific">Sphingobacterium multivorum</name>
    <dbReference type="NCBI Taxonomy" id="28454"/>
    <lineage>
        <taxon>Bacteria</taxon>
        <taxon>Pseudomonadati</taxon>
        <taxon>Bacteroidota</taxon>
        <taxon>Sphingobacteriia</taxon>
        <taxon>Sphingobacteriales</taxon>
        <taxon>Sphingobacteriaceae</taxon>
        <taxon>Sphingobacterium</taxon>
    </lineage>
</organism>
<keyword evidence="1" id="KW-0472">Membrane</keyword>
<keyword evidence="1" id="KW-0812">Transmembrane</keyword>
<evidence type="ECO:0000256" key="1">
    <source>
        <dbReference type="SAM" id="Phobius"/>
    </source>
</evidence>
<feature type="transmembrane region" description="Helical" evidence="1">
    <location>
        <begin position="107"/>
        <end position="127"/>
    </location>
</feature>
<dbReference type="InterPro" id="IPR038330">
    <property type="entry name" value="TspO/MBR-related_sf"/>
</dbReference>
<feature type="transmembrane region" description="Helical" evidence="1">
    <location>
        <begin position="7"/>
        <end position="28"/>
    </location>
</feature>
<feature type="transmembrane region" description="Helical" evidence="1">
    <location>
        <begin position="148"/>
        <end position="168"/>
    </location>
</feature>
<feature type="transmembrane region" description="Helical" evidence="1">
    <location>
        <begin position="227"/>
        <end position="248"/>
    </location>
</feature>
<dbReference type="GeneID" id="97180099"/>
<evidence type="ECO:0000313" key="2">
    <source>
        <dbReference type="EMBL" id="SPZ94405.1"/>
    </source>
</evidence>
<evidence type="ECO:0000313" key="4">
    <source>
        <dbReference type="Proteomes" id="UP000251241"/>
    </source>
</evidence>
<dbReference type="RefSeq" id="WP_112376248.1">
    <property type="nucleotide sequence ID" value="NZ_CP068086.1"/>
</dbReference>
<reference evidence="3 5" key="2">
    <citation type="submission" date="2019-10" db="EMBL/GenBank/DDBJ databases">
        <authorList>
            <person name="Karimi E."/>
        </authorList>
    </citation>
    <scope>NUCLEOTIDE SEQUENCE [LARGE SCALE GENOMIC DNA]</scope>
    <source>
        <strain evidence="3">Sphingobacterium sp. 8BC</strain>
    </source>
</reference>
<evidence type="ECO:0000313" key="3">
    <source>
        <dbReference type="EMBL" id="VXD07176.1"/>
    </source>
</evidence>
<sequence length="256" mass="29044">MKKFYQISNGVALVITVIINYLSNTGIFNGETMATISAKYQNLFTPAGYAFSIWGLIYLGLFGFVIYFGPFVRQTNEKDKVVLKVGWWFLISCLANSLWVITWLYDYTFLTILLMVLLFVSLLKIIYYTQTIAFHAARSKRIFLKIPFQLYAGWISVALIANIAAYLTKIGWGGFGLSATMWAIIMFSIALILHLLMIWQRHLPVFGLVAVWALIAIAAANKLVNSTVYAAAIMAAIIVLLNVIVYFIQYRKRQPF</sequence>
<evidence type="ECO:0008006" key="6">
    <source>
        <dbReference type="Google" id="ProtNLM"/>
    </source>
</evidence>
<dbReference type="PANTHER" id="PTHR33802">
    <property type="entry name" value="SI:CH211-161H7.5-RELATED"/>
    <property type="match status" value="1"/>
</dbReference>
<name>A0A2X2K2T5_SPHMU</name>
<dbReference type="Proteomes" id="UP000251241">
    <property type="component" value="Unassembled WGS sequence"/>
</dbReference>
<dbReference type="EMBL" id="UAUU01000011">
    <property type="protein sequence ID" value="SPZ94405.1"/>
    <property type="molecule type" value="Genomic_DNA"/>
</dbReference>
<reference evidence="2 4" key="1">
    <citation type="submission" date="2018-06" db="EMBL/GenBank/DDBJ databases">
        <authorList>
            <consortium name="Pathogen Informatics"/>
            <person name="Doyle S."/>
        </authorList>
    </citation>
    <scope>NUCLEOTIDE SEQUENCE [LARGE SCALE GENOMIC DNA]</scope>
    <source>
        <strain evidence="2 4">NCTC11343</strain>
    </source>
</reference>